<organism evidence="2 3">
    <name type="scientific">Aspergillus coremiiformis</name>
    <dbReference type="NCBI Taxonomy" id="138285"/>
    <lineage>
        <taxon>Eukaryota</taxon>
        <taxon>Fungi</taxon>
        <taxon>Dikarya</taxon>
        <taxon>Ascomycota</taxon>
        <taxon>Pezizomycotina</taxon>
        <taxon>Eurotiomycetes</taxon>
        <taxon>Eurotiomycetidae</taxon>
        <taxon>Eurotiales</taxon>
        <taxon>Aspergillaceae</taxon>
        <taxon>Aspergillus</taxon>
        <taxon>Aspergillus subgen. Circumdati</taxon>
    </lineage>
</organism>
<dbReference type="EMBL" id="ML739039">
    <property type="protein sequence ID" value="KAE8356366.1"/>
    <property type="molecule type" value="Genomic_DNA"/>
</dbReference>
<feature type="domain" description="DUF7600" evidence="1">
    <location>
        <begin position="50"/>
        <end position="168"/>
    </location>
</feature>
<evidence type="ECO:0000259" key="1">
    <source>
        <dbReference type="Pfam" id="PF24539"/>
    </source>
</evidence>
<protein>
    <recommendedName>
        <fullName evidence="1">DUF7600 domain-containing protein</fullName>
    </recommendedName>
</protein>
<proteinExistence type="predicted"/>
<dbReference type="OrthoDB" id="5273847at2759"/>
<dbReference type="AlphaFoldDB" id="A0A5N6ZHG9"/>
<accession>A0A5N6ZHG9</accession>
<sequence length="174" mass="19693">MKISSPCQRHIVNFSVAMTLCWQYIYLPWTDSHPAYNLPILRTSGNHSYYFSLPSSLRHIAVSVLTGLDETYITGMEFIGQAEKVSVGHIIPQNRIISDIEQFRGVDIASTREGFHAIRFNNIGVSKPPWIGTVTDSCFVCNLPLKSYVSAFKVEFDEFKIITFGFATIARSQY</sequence>
<name>A0A5N6ZHG9_9EURO</name>
<dbReference type="InterPro" id="IPR056021">
    <property type="entry name" value="DUF7600"/>
</dbReference>
<gene>
    <name evidence="2" type="ORF">BDV28DRAFT_127169</name>
</gene>
<dbReference type="Proteomes" id="UP000327118">
    <property type="component" value="Unassembled WGS sequence"/>
</dbReference>
<evidence type="ECO:0000313" key="2">
    <source>
        <dbReference type="EMBL" id="KAE8356366.1"/>
    </source>
</evidence>
<evidence type="ECO:0000313" key="3">
    <source>
        <dbReference type="Proteomes" id="UP000327118"/>
    </source>
</evidence>
<dbReference type="Pfam" id="PF24539">
    <property type="entry name" value="DUF7600"/>
    <property type="match status" value="1"/>
</dbReference>
<keyword evidence="3" id="KW-1185">Reference proteome</keyword>
<reference evidence="3" key="1">
    <citation type="submission" date="2019-04" db="EMBL/GenBank/DDBJ databases">
        <title>Friends and foes A comparative genomics studyof 23 Aspergillus species from section Flavi.</title>
        <authorList>
            <consortium name="DOE Joint Genome Institute"/>
            <person name="Kjaerbolling I."/>
            <person name="Vesth T."/>
            <person name="Frisvad J.C."/>
            <person name="Nybo J.L."/>
            <person name="Theobald S."/>
            <person name="Kildgaard S."/>
            <person name="Isbrandt T."/>
            <person name="Kuo A."/>
            <person name="Sato A."/>
            <person name="Lyhne E.K."/>
            <person name="Kogle M.E."/>
            <person name="Wiebenga A."/>
            <person name="Kun R.S."/>
            <person name="Lubbers R.J."/>
            <person name="Makela M.R."/>
            <person name="Barry K."/>
            <person name="Chovatia M."/>
            <person name="Clum A."/>
            <person name="Daum C."/>
            <person name="Haridas S."/>
            <person name="He G."/>
            <person name="LaButti K."/>
            <person name="Lipzen A."/>
            <person name="Mondo S."/>
            <person name="Riley R."/>
            <person name="Salamov A."/>
            <person name="Simmons B.A."/>
            <person name="Magnuson J.K."/>
            <person name="Henrissat B."/>
            <person name="Mortensen U.H."/>
            <person name="Larsen T.O."/>
            <person name="Devries R.P."/>
            <person name="Grigoriev I.V."/>
            <person name="Machida M."/>
            <person name="Baker S.E."/>
            <person name="Andersen M.R."/>
        </authorList>
    </citation>
    <scope>NUCLEOTIDE SEQUENCE [LARGE SCALE GENOMIC DNA]</scope>
    <source>
        <strain evidence="3">CBS 553.77</strain>
    </source>
</reference>